<dbReference type="AlphaFoldDB" id="J5KJ50"/>
<evidence type="ECO:0000313" key="2">
    <source>
        <dbReference type="Proteomes" id="UP000010116"/>
    </source>
</evidence>
<dbReference type="Proteomes" id="UP000010116">
    <property type="component" value="Unassembled WGS sequence"/>
</dbReference>
<accession>J5KJ50</accession>
<evidence type="ECO:0000313" key="1">
    <source>
        <dbReference type="EMBL" id="EJP72716.1"/>
    </source>
</evidence>
<dbReference type="HOGENOM" id="CLU_2467236_0_0_6"/>
<name>J5KJ50_9GAMM</name>
<organism evidence="1 2">
    <name type="scientific">SAR86 cluster bacterium SAR86B</name>
    <dbReference type="NCBI Taxonomy" id="1123867"/>
    <lineage>
        <taxon>Bacteria</taxon>
        <taxon>Pseudomonadati</taxon>
        <taxon>Pseudomonadota</taxon>
        <taxon>Gammaproteobacteria</taxon>
        <taxon>SAR86 cluster</taxon>
    </lineage>
</organism>
<protein>
    <submittedName>
        <fullName evidence="1">Malate dehydrogenase</fullName>
    </submittedName>
</protein>
<dbReference type="EMBL" id="JH611190">
    <property type="protein sequence ID" value="EJP72716.1"/>
    <property type="molecule type" value="Genomic_DNA"/>
</dbReference>
<proteinExistence type="predicted"/>
<gene>
    <name evidence="1" type="ORF">NT02SARS_1110</name>
</gene>
<reference evidence="1 2" key="1">
    <citation type="journal article" date="2012" name="ISME J.">
        <title>Genomic insights to SAR86, an abundant and uncultivated marine bacterial lineage.</title>
        <authorList>
            <person name="Dupont C.L."/>
            <person name="Rusch D.B."/>
            <person name="Yooseph S."/>
            <person name="Lombardo M.J."/>
            <person name="Richter R.A."/>
            <person name="Valas R."/>
            <person name="Novotny M."/>
            <person name="Yee-Greenbaum J."/>
            <person name="Selengut J.D."/>
            <person name="Haft D.H."/>
            <person name="Halpern A.L."/>
            <person name="Lasken R.S."/>
            <person name="Nealson K."/>
            <person name="Friedman R."/>
            <person name="Venter J.C."/>
        </authorList>
    </citation>
    <scope>NUCLEOTIDE SEQUENCE [LARGE SCALE GENOMIC DNA]</scope>
</reference>
<sequence>MSAIVVAPKASIVSLETISTGDAPSVALPLIKEPVTTTSSTCSSCALIKLTRNTDARRFNFKNFIFLPFINKIYIPFISKKEIYTKKS</sequence>